<dbReference type="Proteomes" id="UP000610746">
    <property type="component" value="Unassembled WGS sequence"/>
</dbReference>
<name>A0A8J8G5M5_9FLAO</name>
<keyword evidence="5 8" id="KW-0560">Oxidoreductase</keyword>
<dbReference type="InterPro" id="IPR029061">
    <property type="entry name" value="THDP-binding"/>
</dbReference>
<dbReference type="SUPFAM" id="SSF52518">
    <property type="entry name" value="Thiamin diphosphate-binding fold (THDP-binding)"/>
    <property type="match status" value="1"/>
</dbReference>
<keyword evidence="11" id="KW-1185">Reference proteome</keyword>
<comment type="cofactor">
    <cofactor evidence="1 8">
        <name>thiamine diphosphate</name>
        <dbReference type="ChEBI" id="CHEBI:58937"/>
    </cofactor>
</comment>
<dbReference type="AlphaFoldDB" id="A0A8J8G5M5"/>
<organism evidence="10 11">
    <name type="scientific">Frigoriflavimonas asaccharolytica</name>
    <dbReference type="NCBI Taxonomy" id="2735899"/>
    <lineage>
        <taxon>Bacteria</taxon>
        <taxon>Pseudomonadati</taxon>
        <taxon>Bacteroidota</taxon>
        <taxon>Flavobacteriia</taxon>
        <taxon>Flavobacteriales</taxon>
        <taxon>Weeksellaceae</taxon>
        <taxon>Frigoriflavimonas</taxon>
    </lineage>
</organism>
<sequence>MKEFSQDVYLQWYKDMEMWRRFEDKCRSLYLKQKIRGFLHLYNGQEAIPAGFAHAMDLSKDSMITAYRCHILPMAMGVDPKRIMAELCGKATGTSGGMGGSMHIFSKEHRFYGGHGIVGGQIPLGAGIAFADKYFGTGGVNICYFGDGASRQGSLHETFNMAMNWKLPVVFVVENNQYAMGTSVNRTANHDDIYKLGLGYEMPCLAVDAMDPEKVAEVAFEAIERARRGDGPTFIEARTYRYRGHSMSDAEPYRTKEEVEMHKKDDPIELVKARILSNNWATETELESYVQDARVFVDECIEFMENSPYPEVDKVYEYVYEQEDYPFLNQFENGK</sequence>
<dbReference type="NCBIfam" id="TIGR03182">
    <property type="entry name" value="PDH_E1_alph_y"/>
    <property type="match status" value="1"/>
</dbReference>
<dbReference type="InterPro" id="IPR001017">
    <property type="entry name" value="DH_E1"/>
</dbReference>
<evidence type="ECO:0000259" key="9">
    <source>
        <dbReference type="Pfam" id="PF00676"/>
    </source>
</evidence>
<evidence type="ECO:0000256" key="4">
    <source>
        <dbReference type="ARBA" id="ARBA00014159"/>
    </source>
</evidence>
<dbReference type="PANTHER" id="PTHR11516:SF60">
    <property type="entry name" value="PYRUVATE DEHYDROGENASE E1 COMPONENT SUBUNIT ALPHA"/>
    <property type="match status" value="1"/>
</dbReference>
<evidence type="ECO:0000256" key="2">
    <source>
        <dbReference type="ARBA" id="ARBA00011870"/>
    </source>
</evidence>
<gene>
    <name evidence="8" type="primary">pdhA</name>
    <name evidence="10" type="ORF">HNQ03_000558</name>
</gene>
<dbReference type="GO" id="GO:0004739">
    <property type="term" value="F:pyruvate dehydrogenase (acetyl-transferring) activity"/>
    <property type="evidence" value="ECO:0007669"/>
    <property type="project" value="UniProtKB-UniRule"/>
</dbReference>
<evidence type="ECO:0000256" key="1">
    <source>
        <dbReference type="ARBA" id="ARBA00001964"/>
    </source>
</evidence>
<keyword evidence="7 8" id="KW-0670">Pyruvate</keyword>
<dbReference type="Gene3D" id="3.40.50.970">
    <property type="match status" value="1"/>
</dbReference>
<dbReference type="FunFam" id="3.40.50.970:FF:000013">
    <property type="entry name" value="Pyruvate dehydrogenase E1 component subunit alpha"/>
    <property type="match status" value="1"/>
</dbReference>
<dbReference type="PANTHER" id="PTHR11516">
    <property type="entry name" value="PYRUVATE DEHYDROGENASE E1 COMPONENT, ALPHA SUBUNIT BACTERIAL AND ORGANELLAR"/>
    <property type="match status" value="1"/>
</dbReference>
<comment type="function">
    <text evidence="8">The pyruvate dehydrogenase complex catalyzes the overall conversion of pyruvate to acetyl-CoA and CO(2).</text>
</comment>
<protein>
    <recommendedName>
        <fullName evidence="4 8">Pyruvate dehydrogenase E1 component subunit alpha</fullName>
        <ecNumber evidence="3 8">1.2.4.1</ecNumber>
    </recommendedName>
</protein>
<dbReference type="CDD" id="cd02000">
    <property type="entry name" value="TPP_E1_PDC_ADC_BCADC"/>
    <property type="match status" value="1"/>
</dbReference>
<reference evidence="10" key="1">
    <citation type="submission" date="2020-05" db="EMBL/GenBank/DDBJ databases">
        <title>Genomic Encyclopedia of Type Strains, Phase IV (KMG-V): Genome sequencing to study the core and pangenomes of soil and plant-associated prokaryotes.</title>
        <authorList>
            <person name="Whitman W."/>
        </authorList>
    </citation>
    <scope>NUCLEOTIDE SEQUENCE</scope>
    <source>
        <strain evidence="10">16F</strain>
    </source>
</reference>
<comment type="caution">
    <text evidence="10">The sequence shown here is derived from an EMBL/GenBank/DDBJ whole genome shotgun (WGS) entry which is preliminary data.</text>
</comment>
<evidence type="ECO:0000256" key="5">
    <source>
        <dbReference type="ARBA" id="ARBA00023002"/>
    </source>
</evidence>
<keyword evidence="6 8" id="KW-0786">Thiamine pyrophosphate</keyword>
<dbReference type="Pfam" id="PF00676">
    <property type="entry name" value="E1_dh"/>
    <property type="match status" value="1"/>
</dbReference>
<comment type="subunit">
    <text evidence="2 8">Heterodimer of an alpha and a beta chain.</text>
</comment>
<dbReference type="InterPro" id="IPR050642">
    <property type="entry name" value="PDH_E1_Alpha_Subunit"/>
</dbReference>
<dbReference type="GO" id="GO:0006086">
    <property type="term" value="P:pyruvate decarboxylation to acetyl-CoA"/>
    <property type="evidence" value="ECO:0007669"/>
    <property type="project" value="InterPro"/>
</dbReference>
<evidence type="ECO:0000256" key="3">
    <source>
        <dbReference type="ARBA" id="ARBA00012281"/>
    </source>
</evidence>
<dbReference type="RefSeq" id="WP_173778118.1">
    <property type="nucleotide sequence ID" value="NZ_JABSNO010000003.1"/>
</dbReference>
<evidence type="ECO:0000256" key="6">
    <source>
        <dbReference type="ARBA" id="ARBA00023052"/>
    </source>
</evidence>
<accession>A0A8J8G5M5</accession>
<feature type="domain" description="Dehydrogenase E1 component" evidence="9">
    <location>
        <begin position="15"/>
        <end position="312"/>
    </location>
</feature>
<dbReference type="EMBL" id="JABSNO010000003">
    <property type="protein sequence ID" value="NRS91491.1"/>
    <property type="molecule type" value="Genomic_DNA"/>
</dbReference>
<dbReference type="EC" id="1.2.4.1" evidence="3 8"/>
<evidence type="ECO:0000256" key="8">
    <source>
        <dbReference type="RuleBase" id="RU361139"/>
    </source>
</evidence>
<proteinExistence type="predicted"/>
<dbReference type="InterPro" id="IPR017597">
    <property type="entry name" value="Pyrv_DH_E1_asu_subgrp-y"/>
</dbReference>
<evidence type="ECO:0000256" key="7">
    <source>
        <dbReference type="ARBA" id="ARBA00023317"/>
    </source>
</evidence>
<evidence type="ECO:0000313" key="10">
    <source>
        <dbReference type="EMBL" id="NRS91491.1"/>
    </source>
</evidence>
<evidence type="ECO:0000313" key="11">
    <source>
        <dbReference type="Proteomes" id="UP000610746"/>
    </source>
</evidence>
<comment type="catalytic activity">
    <reaction evidence="8">
        <text>N(6)-[(R)-lipoyl]-L-lysyl-[protein] + pyruvate + H(+) = N(6)-[(R)-S(8)-acetyldihydrolipoyl]-L-lysyl-[protein] + CO2</text>
        <dbReference type="Rhea" id="RHEA:19189"/>
        <dbReference type="Rhea" id="RHEA-COMP:10474"/>
        <dbReference type="Rhea" id="RHEA-COMP:10478"/>
        <dbReference type="ChEBI" id="CHEBI:15361"/>
        <dbReference type="ChEBI" id="CHEBI:15378"/>
        <dbReference type="ChEBI" id="CHEBI:16526"/>
        <dbReference type="ChEBI" id="CHEBI:83099"/>
        <dbReference type="ChEBI" id="CHEBI:83111"/>
        <dbReference type="EC" id="1.2.4.1"/>
    </reaction>
</comment>